<dbReference type="SUPFAM" id="SSF55729">
    <property type="entry name" value="Acyl-CoA N-acyltransferases (Nat)"/>
    <property type="match status" value="1"/>
</dbReference>
<evidence type="ECO:0000259" key="1">
    <source>
        <dbReference type="PROSITE" id="PS51186"/>
    </source>
</evidence>
<organism evidence="2 3">
    <name type="scientific">Candidatus Blautia pullistercoris</name>
    <dbReference type="NCBI Taxonomy" id="2838499"/>
    <lineage>
        <taxon>Bacteria</taxon>
        <taxon>Bacillati</taxon>
        <taxon>Bacillota</taxon>
        <taxon>Clostridia</taxon>
        <taxon>Lachnospirales</taxon>
        <taxon>Lachnospiraceae</taxon>
        <taxon>Blautia</taxon>
    </lineage>
</organism>
<dbReference type="AlphaFoldDB" id="A0A9D1VN15"/>
<reference evidence="2" key="1">
    <citation type="journal article" date="2021" name="PeerJ">
        <title>Extensive microbial diversity within the chicken gut microbiome revealed by metagenomics and culture.</title>
        <authorList>
            <person name="Gilroy R."/>
            <person name="Ravi A."/>
            <person name="Getino M."/>
            <person name="Pursley I."/>
            <person name="Horton D.L."/>
            <person name="Alikhan N.F."/>
            <person name="Baker D."/>
            <person name="Gharbi K."/>
            <person name="Hall N."/>
            <person name="Watson M."/>
            <person name="Adriaenssens E.M."/>
            <person name="Foster-Nyarko E."/>
            <person name="Jarju S."/>
            <person name="Secka A."/>
            <person name="Antonio M."/>
            <person name="Oren A."/>
            <person name="Chaudhuri R.R."/>
            <person name="La Ragione R."/>
            <person name="Hildebrand F."/>
            <person name="Pallen M.J."/>
        </authorList>
    </citation>
    <scope>NUCLEOTIDE SEQUENCE</scope>
    <source>
        <strain evidence="2">ChiHjej12B11-1927</strain>
    </source>
</reference>
<dbReference type="InterPro" id="IPR016181">
    <property type="entry name" value="Acyl_CoA_acyltransferase"/>
</dbReference>
<proteinExistence type="predicted"/>
<reference evidence="2" key="2">
    <citation type="submission" date="2021-04" db="EMBL/GenBank/DDBJ databases">
        <authorList>
            <person name="Gilroy R."/>
        </authorList>
    </citation>
    <scope>NUCLEOTIDE SEQUENCE</scope>
    <source>
        <strain evidence="2">ChiHjej12B11-1927</strain>
    </source>
</reference>
<dbReference type="Proteomes" id="UP000824230">
    <property type="component" value="Unassembled WGS sequence"/>
</dbReference>
<sequence length="146" mass="17061">MKIEVISPSDNSWNSLIEFAEYCSWQGGKYLAEDMRKNFSDWERVVAAVEEGKIAGYCAVSKSDCINNATYTPYISYVFVDEKFRGNRLSQLLIEKAEDYLESQGFHEVFVVSHFEGFYEKYGYVHIDTKPAYWGEMQKIYRHKLS</sequence>
<name>A0A9D1VN15_9FIRM</name>
<comment type="caution">
    <text evidence="2">The sequence shown here is derived from an EMBL/GenBank/DDBJ whole genome shotgun (WGS) entry which is preliminary data.</text>
</comment>
<dbReference type="EMBL" id="DXFG01000250">
    <property type="protein sequence ID" value="HIX38432.1"/>
    <property type="molecule type" value="Genomic_DNA"/>
</dbReference>
<dbReference type="PROSITE" id="PS51186">
    <property type="entry name" value="GNAT"/>
    <property type="match status" value="1"/>
</dbReference>
<dbReference type="InterPro" id="IPR000182">
    <property type="entry name" value="GNAT_dom"/>
</dbReference>
<accession>A0A9D1VN15</accession>
<gene>
    <name evidence="2" type="ORF">H9738_11295</name>
</gene>
<dbReference type="Pfam" id="PF00583">
    <property type="entry name" value="Acetyltransf_1"/>
    <property type="match status" value="1"/>
</dbReference>
<dbReference type="CDD" id="cd04301">
    <property type="entry name" value="NAT_SF"/>
    <property type="match status" value="1"/>
</dbReference>
<dbReference type="Gene3D" id="3.40.630.30">
    <property type="match status" value="1"/>
</dbReference>
<dbReference type="GO" id="GO:0016747">
    <property type="term" value="F:acyltransferase activity, transferring groups other than amino-acyl groups"/>
    <property type="evidence" value="ECO:0007669"/>
    <property type="project" value="InterPro"/>
</dbReference>
<evidence type="ECO:0000313" key="3">
    <source>
        <dbReference type="Proteomes" id="UP000824230"/>
    </source>
</evidence>
<evidence type="ECO:0000313" key="2">
    <source>
        <dbReference type="EMBL" id="HIX38432.1"/>
    </source>
</evidence>
<protein>
    <submittedName>
        <fullName evidence="2">GNAT family N-acetyltransferase</fullName>
    </submittedName>
</protein>
<feature type="domain" description="N-acetyltransferase" evidence="1">
    <location>
        <begin position="1"/>
        <end position="142"/>
    </location>
</feature>